<dbReference type="Proteomes" id="UP001049176">
    <property type="component" value="Chromosome 4"/>
</dbReference>
<sequence length="54" mass="5824">MHTHTTRRVGVSRSVLASEVGSAPPDVVAFDTTTRVKGRKMNLAKKAKALFGIE</sequence>
<accession>A0A9P7S2R8</accession>
<comment type="caution">
    <text evidence="1">The sequence shown here is derived from an EMBL/GenBank/DDBJ whole genome shotgun (WGS) entry which is preliminary data.</text>
</comment>
<evidence type="ECO:0000313" key="2">
    <source>
        <dbReference type="Proteomes" id="UP001049176"/>
    </source>
</evidence>
<protein>
    <submittedName>
        <fullName evidence="1">Uncharacterized protein</fullName>
    </submittedName>
</protein>
<organism evidence="1 2">
    <name type="scientific">Marasmius oreades</name>
    <name type="common">fairy-ring Marasmius</name>
    <dbReference type="NCBI Taxonomy" id="181124"/>
    <lineage>
        <taxon>Eukaryota</taxon>
        <taxon>Fungi</taxon>
        <taxon>Dikarya</taxon>
        <taxon>Basidiomycota</taxon>
        <taxon>Agaricomycotina</taxon>
        <taxon>Agaricomycetes</taxon>
        <taxon>Agaricomycetidae</taxon>
        <taxon>Agaricales</taxon>
        <taxon>Marasmiineae</taxon>
        <taxon>Marasmiaceae</taxon>
        <taxon>Marasmius</taxon>
    </lineage>
</organism>
<proteinExistence type="predicted"/>
<dbReference type="AlphaFoldDB" id="A0A9P7S2R8"/>
<name>A0A9P7S2R8_9AGAR</name>
<dbReference type="RefSeq" id="XP_043010727.1">
    <property type="nucleotide sequence ID" value="XM_043152641.1"/>
</dbReference>
<dbReference type="KEGG" id="more:E1B28_007861"/>
<gene>
    <name evidence="1" type="ORF">E1B28_007861</name>
</gene>
<evidence type="ECO:0000313" key="1">
    <source>
        <dbReference type="EMBL" id="KAG7094257.1"/>
    </source>
</evidence>
<dbReference type="GeneID" id="66076937"/>
<reference evidence="1" key="1">
    <citation type="journal article" date="2021" name="Genome Biol. Evol.">
        <title>The assembled and annotated genome of the fairy-ring fungus Marasmius oreades.</title>
        <authorList>
            <person name="Hiltunen M."/>
            <person name="Ament-Velasquez S.L."/>
            <person name="Johannesson H."/>
        </authorList>
    </citation>
    <scope>NUCLEOTIDE SEQUENCE</scope>
    <source>
        <strain evidence="1">03SP1</strain>
    </source>
</reference>
<dbReference type="EMBL" id="CM032184">
    <property type="protein sequence ID" value="KAG7094257.1"/>
    <property type="molecule type" value="Genomic_DNA"/>
</dbReference>
<keyword evidence="2" id="KW-1185">Reference proteome</keyword>